<accession>A0ABU6WWR1</accession>
<sequence>KSTHMRGKPASSRSQSRLHNLKRDLHFTKPHSSTHRRRRPMDIRGRHLGSKQPHKTHA</sequence>
<proteinExistence type="predicted"/>
<feature type="compositionally biased region" description="Basic residues" evidence="1">
    <location>
        <begin position="46"/>
        <end position="58"/>
    </location>
</feature>
<evidence type="ECO:0000313" key="2">
    <source>
        <dbReference type="EMBL" id="MED6189774.1"/>
    </source>
</evidence>
<gene>
    <name evidence="2" type="ORF">PIB30_099241</name>
</gene>
<feature type="compositionally biased region" description="Basic residues" evidence="1">
    <location>
        <begin position="28"/>
        <end position="39"/>
    </location>
</feature>
<evidence type="ECO:0000256" key="1">
    <source>
        <dbReference type="SAM" id="MobiDB-lite"/>
    </source>
</evidence>
<evidence type="ECO:0000313" key="3">
    <source>
        <dbReference type="Proteomes" id="UP001341840"/>
    </source>
</evidence>
<feature type="region of interest" description="Disordered" evidence="1">
    <location>
        <begin position="1"/>
        <end position="58"/>
    </location>
</feature>
<comment type="caution">
    <text evidence="2">The sequence shown here is derived from an EMBL/GenBank/DDBJ whole genome shotgun (WGS) entry which is preliminary data.</text>
</comment>
<name>A0ABU6WWR1_9FABA</name>
<protein>
    <submittedName>
        <fullName evidence="2">Uncharacterized protein</fullName>
    </submittedName>
</protein>
<keyword evidence="3" id="KW-1185">Reference proteome</keyword>
<dbReference type="Proteomes" id="UP001341840">
    <property type="component" value="Unassembled WGS sequence"/>
</dbReference>
<reference evidence="2 3" key="1">
    <citation type="journal article" date="2023" name="Plants (Basel)">
        <title>Bridging the Gap: Combining Genomics and Transcriptomics Approaches to Understand Stylosanthes scabra, an Orphan Legume from the Brazilian Caatinga.</title>
        <authorList>
            <person name="Ferreira-Neto J.R.C."/>
            <person name="da Silva M.D."/>
            <person name="Binneck E."/>
            <person name="de Melo N.F."/>
            <person name="da Silva R.H."/>
            <person name="de Melo A.L.T.M."/>
            <person name="Pandolfi V."/>
            <person name="Bustamante F.O."/>
            <person name="Brasileiro-Vidal A.C."/>
            <person name="Benko-Iseppon A.M."/>
        </authorList>
    </citation>
    <scope>NUCLEOTIDE SEQUENCE [LARGE SCALE GENOMIC DNA]</scope>
    <source>
        <tissue evidence="2">Leaves</tissue>
    </source>
</reference>
<feature type="non-terminal residue" evidence="2">
    <location>
        <position position="1"/>
    </location>
</feature>
<dbReference type="EMBL" id="JASCZI010183870">
    <property type="protein sequence ID" value="MED6189774.1"/>
    <property type="molecule type" value="Genomic_DNA"/>
</dbReference>
<organism evidence="2 3">
    <name type="scientific">Stylosanthes scabra</name>
    <dbReference type="NCBI Taxonomy" id="79078"/>
    <lineage>
        <taxon>Eukaryota</taxon>
        <taxon>Viridiplantae</taxon>
        <taxon>Streptophyta</taxon>
        <taxon>Embryophyta</taxon>
        <taxon>Tracheophyta</taxon>
        <taxon>Spermatophyta</taxon>
        <taxon>Magnoliopsida</taxon>
        <taxon>eudicotyledons</taxon>
        <taxon>Gunneridae</taxon>
        <taxon>Pentapetalae</taxon>
        <taxon>rosids</taxon>
        <taxon>fabids</taxon>
        <taxon>Fabales</taxon>
        <taxon>Fabaceae</taxon>
        <taxon>Papilionoideae</taxon>
        <taxon>50 kb inversion clade</taxon>
        <taxon>dalbergioids sensu lato</taxon>
        <taxon>Dalbergieae</taxon>
        <taxon>Pterocarpus clade</taxon>
        <taxon>Stylosanthes</taxon>
    </lineage>
</organism>